<gene>
    <name evidence="6" type="ORF">METZ01_LOCUS141525</name>
</gene>
<evidence type="ECO:0000256" key="2">
    <source>
        <dbReference type="ARBA" id="ARBA00022763"/>
    </source>
</evidence>
<dbReference type="Gene3D" id="1.10.8.10">
    <property type="entry name" value="DNA helicase RuvA subunit, C-terminal domain"/>
    <property type="match status" value="1"/>
</dbReference>
<sequence>MMSINGLESISGIGNETMLLTYLHVREDILDLYGFASEKERNTFLHLIGISGIGPKLALTILSGIEPSNLKDRVIAGDVASLTTIPGVGAKTAKRIIVELKEKFIKTNDESLGFDDGESMKPQPFNDVFNALVSLGYKRNYAIKACKELEKKGELEGELETMIKNALKQLMA</sequence>
<dbReference type="Gene3D" id="1.10.150.20">
    <property type="entry name" value="5' to 3' exonuclease, C-terminal subdomain"/>
    <property type="match status" value="1"/>
</dbReference>
<dbReference type="Pfam" id="PF14520">
    <property type="entry name" value="HHH_5"/>
    <property type="match status" value="1"/>
</dbReference>
<dbReference type="SUPFAM" id="SSF46929">
    <property type="entry name" value="DNA helicase RuvA subunit, C-terminal domain"/>
    <property type="match status" value="1"/>
</dbReference>
<evidence type="ECO:0000256" key="3">
    <source>
        <dbReference type="ARBA" id="ARBA00023125"/>
    </source>
</evidence>
<feature type="domain" description="Helix-hairpin-helix DNA-binding motif class 1" evidence="5">
    <location>
        <begin position="80"/>
        <end position="99"/>
    </location>
</feature>
<dbReference type="HAMAP" id="MF_00031">
    <property type="entry name" value="DNA_HJ_migration_RuvA"/>
    <property type="match status" value="1"/>
</dbReference>
<reference evidence="6" key="1">
    <citation type="submission" date="2018-05" db="EMBL/GenBank/DDBJ databases">
        <authorList>
            <person name="Lanie J.A."/>
            <person name="Ng W.-L."/>
            <person name="Kazmierczak K.M."/>
            <person name="Andrzejewski T.M."/>
            <person name="Davidsen T.M."/>
            <person name="Wayne K.J."/>
            <person name="Tettelin H."/>
            <person name="Glass J.I."/>
            <person name="Rusch D."/>
            <person name="Podicherti R."/>
            <person name="Tsui H.-C.T."/>
            <person name="Winkler M.E."/>
        </authorList>
    </citation>
    <scope>NUCLEOTIDE SEQUENCE</scope>
</reference>
<evidence type="ECO:0000313" key="6">
    <source>
        <dbReference type="EMBL" id="SVA88671.1"/>
    </source>
</evidence>
<dbReference type="GO" id="GO:0006281">
    <property type="term" value="P:DNA repair"/>
    <property type="evidence" value="ECO:0007669"/>
    <property type="project" value="UniProtKB-KW"/>
</dbReference>
<keyword evidence="4" id="KW-0234">DNA repair</keyword>
<dbReference type="InterPro" id="IPR000085">
    <property type="entry name" value="RuvA"/>
</dbReference>
<dbReference type="InterPro" id="IPR012340">
    <property type="entry name" value="NA-bd_OB-fold"/>
</dbReference>
<evidence type="ECO:0000259" key="5">
    <source>
        <dbReference type="SMART" id="SM00278"/>
    </source>
</evidence>
<accession>A0A381ZI55</accession>
<dbReference type="NCBIfam" id="TIGR00084">
    <property type="entry name" value="ruvA"/>
    <property type="match status" value="1"/>
</dbReference>
<dbReference type="AlphaFoldDB" id="A0A381ZI55"/>
<keyword evidence="1" id="KW-0963">Cytoplasm</keyword>
<dbReference type="InterPro" id="IPR003583">
    <property type="entry name" value="Hlx-hairpin-Hlx_DNA-bd_motif"/>
</dbReference>
<dbReference type="GO" id="GO:0003677">
    <property type="term" value="F:DNA binding"/>
    <property type="evidence" value="ECO:0007669"/>
    <property type="project" value="UniProtKB-KW"/>
</dbReference>
<dbReference type="GO" id="GO:0009379">
    <property type="term" value="C:Holliday junction helicase complex"/>
    <property type="evidence" value="ECO:0007669"/>
    <property type="project" value="InterPro"/>
</dbReference>
<organism evidence="6">
    <name type="scientific">marine metagenome</name>
    <dbReference type="NCBI Taxonomy" id="408172"/>
    <lineage>
        <taxon>unclassified sequences</taxon>
        <taxon>metagenomes</taxon>
        <taxon>ecological metagenomes</taxon>
    </lineage>
</organism>
<protein>
    <recommendedName>
        <fullName evidence="5">Helix-hairpin-helix DNA-binding motif class 1 domain-containing protein</fullName>
    </recommendedName>
</protein>
<dbReference type="GO" id="GO:0009378">
    <property type="term" value="F:four-way junction helicase activity"/>
    <property type="evidence" value="ECO:0007669"/>
    <property type="project" value="InterPro"/>
</dbReference>
<dbReference type="InterPro" id="IPR036267">
    <property type="entry name" value="RuvA_C_sf"/>
</dbReference>
<feature type="domain" description="Helix-hairpin-helix DNA-binding motif class 1" evidence="5">
    <location>
        <begin position="45"/>
        <end position="64"/>
    </location>
</feature>
<dbReference type="EMBL" id="UINC01021332">
    <property type="protein sequence ID" value="SVA88671.1"/>
    <property type="molecule type" value="Genomic_DNA"/>
</dbReference>
<dbReference type="GO" id="GO:0005524">
    <property type="term" value="F:ATP binding"/>
    <property type="evidence" value="ECO:0007669"/>
    <property type="project" value="InterPro"/>
</dbReference>
<name>A0A381ZI55_9ZZZZ</name>
<evidence type="ECO:0000256" key="4">
    <source>
        <dbReference type="ARBA" id="ARBA00023204"/>
    </source>
</evidence>
<dbReference type="SMART" id="SM00278">
    <property type="entry name" value="HhH1"/>
    <property type="match status" value="2"/>
</dbReference>
<proteinExistence type="inferred from homology"/>
<dbReference type="Gene3D" id="2.40.50.140">
    <property type="entry name" value="Nucleic acid-binding proteins"/>
    <property type="match status" value="1"/>
</dbReference>
<dbReference type="CDD" id="cd14332">
    <property type="entry name" value="UBA_RuvA_C"/>
    <property type="match status" value="1"/>
</dbReference>
<evidence type="ECO:0000256" key="1">
    <source>
        <dbReference type="ARBA" id="ARBA00022490"/>
    </source>
</evidence>
<dbReference type="InterPro" id="IPR011114">
    <property type="entry name" value="RuvA_C"/>
</dbReference>
<dbReference type="GO" id="GO:0006310">
    <property type="term" value="P:DNA recombination"/>
    <property type="evidence" value="ECO:0007669"/>
    <property type="project" value="InterPro"/>
</dbReference>
<keyword evidence="3" id="KW-0238">DNA-binding</keyword>
<keyword evidence="2" id="KW-0227">DNA damage</keyword>
<dbReference type="Pfam" id="PF07499">
    <property type="entry name" value="RuvA_C"/>
    <property type="match status" value="1"/>
</dbReference>
<dbReference type="SUPFAM" id="SSF47781">
    <property type="entry name" value="RuvA domain 2-like"/>
    <property type="match status" value="1"/>
</dbReference>
<dbReference type="InterPro" id="IPR010994">
    <property type="entry name" value="RuvA_2-like"/>
</dbReference>